<gene>
    <name evidence="2" type="ORF">CQW49_17635</name>
</gene>
<dbReference type="KEGG" id="mtw:CQW49_17635"/>
<dbReference type="PANTHER" id="PTHR43130:SF2">
    <property type="entry name" value="DJ-1_PFPI DOMAIN-CONTAINING PROTEIN"/>
    <property type="match status" value="1"/>
</dbReference>
<accession>A0A2D2D3C5</accession>
<name>A0A2D2D3C5_METT3</name>
<dbReference type="STRING" id="595536.GCA_000178815_01652"/>
<dbReference type="CDD" id="cd03139">
    <property type="entry name" value="GATase1_PfpI_2"/>
    <property type="match status" value="1"/>
</dbReference>
<reference evidence="3" key="1">
    <citation type="submission" date="2017-10" db="EMBL/GenBank/DDBJ databases">
        <title>Completed PacBio SMRT sequence of Methylosinus trichosporium OB3b reveals presence of a third large plasmid.</title>
        <authorList>
            <person name="Charles T.C."/>
            <person name="Lynch M.D.J."/>
            <person name="Heil J.R."/>
            <person name="Cheng J."/>
        </authorList>
    </citation>
    <scope>NUCLEOTIDE SEQUENCE [LARGE SCALE GENOMIC DNA]</scope>
    <source>
        <strain evidence="3">OB3b</strain>
    </source>
</reference>
<dbReference type="Proteomes" id="UP000230709">
    <property type="component" value="Chromosome"/>
</dbReference>
<dbReference type="AlphaFoldDB" id="A0A2D2D3C5"/>
<dbReference type="InterPro" id="IPR029062">
    <property type="entry name" value="Class_I_gatase-like"/>
</dbReference>
<evidence type="ECO:0000313" key="2">
    <source>
        <dbReference type="EMBL" id="ATQ69498.1"/>
    </source>
</evidence>
<dbReference type="GO" id="GO:0006355">
    <property type="term" value="P:regulation of DNA-templated transcription"/>
    <property type="evidence" value="ECO:0007669"/>
    <property type="project" value="TreeGrafter"/>
</dbReference>
<protein>
    <submittedName>
        <fullName evidence="2">Thiamine biosynthesis protein ThiJ</fullName>
    </submittedName>
</protein>
<evidence type="ECO:0000313" key="3">
    <source>
        <dbReference type="Proteomes" id="UP000230709"/>
    </source>
</evidence>
<proteinExistence type="predicted"/>
<dbReference type="PROSITE" id="PS51318">
    <property type="entry name" value="TAT"/>
    <property type="match status" value="1"/>
</dbReference>
<evidence type="ECO:0000259" key="1">
    <source>
        <dbReference type="Pfam" id="PF01965"/>
    </source>
</evidence>
<dbReference type="SUPFAM" id="SSF52317">
    <property type="entry name" value="Class I glutamine amidotransferase-like"/>
    <property type="match status" value="1"/>
</dbReference>
<dbReference type="Gene3D" id="3.40.50.880">
    <property type="match status" value="1"/>
</dbReference>
<dbReference type="EMBL" id="CP023737">
    <property type="protein sequence ID" value="ATQ69498.1"/>
    <property type="molecule type" value="Genomic_DNA"/>
</dbReference>
<feature type="domain" description="DJ-1/PfpI" evidence="1">
    <location>
        <begin position="51"/>
        <end position="213"/>
    </location>
</feature>
<sequence length="277" mass="29542">MDVIDRRRFNEGLAALATLVAGGAFDARAATRITADHDMSNMPALWSGNEKIGFLIYPQLTALDMIGPHFMLTGLMGATAYVIGKSKAPVVSDTGLTITPDASFDDAPLDLDILCVPGGASGTLAAMQDEATLRFIRSRGARARYVTSVCTGSLLLGAAGLLEGYRATSHWSATSLLPIFGATHAPGRFVRDRNRITAAGVTAGLDFGLALVAELRDRTYAESMQLIAQYAPEPPFDAGEPERAPAAVRTMMEDMFAGFRASADRIGRDAYERSKSF</sequence>
<keyword evidence="3" id="KW-1185">Reference proteome</keyword>
<dbReference type="RefSeq" id="WP_003608286.1">
    <property type="nucleotide sequence ID" value="NZ_ADVE02000001.1"/>
</dbReference>
<dbReference type="Pfam" id="PF01965">
    <property type="entry name" value="DJ-1_PfpI"/>
    <property type="match status" value="1"/>
</dbReference>
<dbReference type="InterPro" id="IPR052158">
    <property type="entry name" value="INH-QAR"/>
</dbReference>
<dbReference type="InterPro" id="IPR006311">
    <property type="entry name" value="TAT_signal"/>
</dbReference>
<organism evidence="2 3">
    <name type="scientific">Methylosinus trichosporium (strain ATCC 35070 / NCIMB 11131 / UNIQEM 75 / OB3b)</name>
    <dbReference type="NCBI Taxonomy" id="595536"/>
    <lineage>
        <taxon>Bacteria</taxon>
        <taxon>Pseudomonadati</taxon>
        <taxon>Pseudomonadota</taxon>
        <taxon>Alphaproteobacteria</taxon>
        <taxon>Hyphomicrobiales</taxon>
        <taxon>Methylocystaceae</taxon>
        <taxon>Methylosinus</taxon>
    </lineage>
</organism>
<dbReference type="InterPro" id="IPR002818">
    <property type="entry name" value="DJ-1/PfpI"/>
</dbReference>
<dbReference type="PANTHER" id="PTHR43130">
    <property type="entry name" value="ARAC-FAMILY TRANSCRIPTIONAL REGULATOR"/>
    <property type="match status" value="1"/>
</dbReference>